<dbReference type="PATRIC" id="fig|1120928.5.peg.2984"/>
<organism evidence="1 2">
    <name type="scientific">Acinetobacter tjernbergiae DSM 14971 = CIP 107465</name>
    <dbReference type="NCBI Taxonomy" id="1120928"/>
    <lineage>
        <taxon>Bacteria</taxon>
        <taxon>Pseudomonadati</taxon>
        <taxon>Pseudomonadota</taxon>
        <taxon>Gammaproteobacteria</taxon>
        <taxon>Moraxellales</taxon>
        <taxon>Moraxellaceae</taxon>
        <taxon>Acinetobacter</taxon>
    </lineage>
</organism>
<comment type="caution">
    <text evidence="1">The sequence shown here is derived from an EMBL/GenBank/DDBJ whole genome shotgun (WGS) entry which is preliminary data.</text>
</comment>
<accession>V2W240</accession>
<reference evidence="1 2" key="1">
    <citation type="submission" date="2013-10" db="EMBL/GenBank/DDBJ databases">
        <title>The Genome Sequence of Acinetobacter tjernbergiae CIP107465.</title>
        <authorList>
            <consortium name="The Broad Institute Genomics Platform"/>
            <consortium name="The Broad Institute Genome Sequencing Center for Infectious Disease"/>
            <person name="Cerqueira G."/>
            <person name="Feldgarden M."/>
            <person name="Courvalin P."/>
            <person name="Grillot-Courvalin C."/>
            <person name="Clermont D."/>
            <person name="Rocha E."/>
            <person name="Yoon E.-J."/>
            <person name="Nemec A."/>
            <person name="Young S.K."/>
            <person name="Zeng Q."/>
            <person name="Gargeya S."/>
            <person name="Fitzgerald M."/>
            <person name="Abouelleil A."/>
            <person name="Alvarado L."/>
            <person name="Berlin A.M."/>
            <person name="Chapman S.B."/>
            <person name="Gainer-Dewar J."/>
            <person name="Goldberg J."/>
            <person name="Gnerre S."/>
            <person name="Griggs A."/>
            <person name="Gujja S."/>
            <person name="Hansen M."/>
            <person name="Howarth C."/>
            <person name="Imamovic A."/>
            <person name="Ireland A."/>
            <person name="Larimer J."/>
            <person name="McCowan C."/>
            <person name="Murphy C."/>
            <person name="Pearson M."/>
            <person name="Poon T.W."/>
            <person name="Priest M."/>
            <person name="Roberts A."/>
            <person name="Saif S."/>
            <person name="Shea T."/>
            <person name="Sykes S."/>
            <person name="Wortman J."/>
            <person name="Nusbaum C."/>
            <person name="Birren B."/>
        </authorList>
    </citation>
    <scope>NUCLEOTIDE SEQUENCE [LARGE SCALE GENOMIC DNA]</scope>
    <source>
        <strain evidence="1 2">CIP 107465</strain>
    </source>
</reference>
<dbReference type="Proteomes" id="UP000017404">
    <property type="component" value="Unassembled WGS sequence"/>
</dbReference>
<sequence>MNMNIKELLEQVFPPFELKANRSLLECDFYDTHYRYFDQIDDDYLSAIGISAEDLLLEYNFDWPKFYLKVGLEAARSRSRPHEEIKTWRDV</sequence>
<protein>
    <submittedName>
        <fullName evidence="1">Uncharacterized protein</fullName>
    </submittedName>
</protein>
<gene>
    <name evidence="1" type="ORF">F990_02951</name>
</gene>
<dbReference type="RefSeq" id="WP_018679444.1">
    <property type="nucleotide sequence ID" value="NZ_AYEV01000036.1"/>
</dbReference>
<keyword evidence="2" id="KW-1185">Reference proteome</keyword>
<dbReference type="AlphaFoldDB" id="V2W240"/>
<evidence type="ECO:0000313" key="1">
    <source>
        <dbReference type="EMBL" id="ESK54079.1"/>
    </source>
</evidence>
<dbReference type="EMBL" id="AYEV01000036">
    <property type="protein sequence ID" value="ESK54079.1"/>
    <property type="molecule type" value="Genomic_DNA"/>
</dbReference>
<dbReference type="STRING" id="202955.GCA_000759995_01182"/>
<dbReference type="eggNOG" id="ENOG50329WG">
    <property type="taxonomic scope" value="Bacteria"/>
</dbReference>
<name>V2W240_9GAMM</name>
<proteinExistence type="predicted"/>
<evidence type="ECO:0000313" key="2">
    <source>
        <dbReference type="Proteomes" id="UP000017404"/>
    </source>
</evidence>